<name>A0ABQ6GL96_9BACL</name>
<dbReference type="SUPFAM" id="SSF51445">
    <property type="entry name" value="(Trans)glycosidases"/>
    <property type="match status" value="1"/>
</dbReference>
<dbReference type="InterPro" id="IPR051923">
    <property type="entry name" value="Glycosyl_Hydrolase_39"/>
</dbReference>
<evidence type="ECO:0000313" key="1">
    <source>
        <dbReference type="EMBL" id="GLX71015.1"/>
    </source>
</evidence>
<dbReference type="Proteomes" id="UP001157114">
    <property type="component" value="Unassembled WGS sequence"/>
</dbReference>
<reference evidence="1 2" key="1">
    <citation type="submission" date="2023-03" db="EMBL/GenBank/DDBJ databases">
        <title>Draft genome sequence of the bacteria which degrade cell wall of Tricholomamatutake.</title>
        <authorList>
            <person name="Konishi Y."/>
            <person name="Fukuta Y."/>
            <person name="Shirasaka N."/>
        </authorList>
    </citation>
    <scope>NUCLEOTIDE SEQUENCE [LARGE SCALE GENOMIC DNA]</scope>
    <source>
        <strain evidence="2">mu1</strain>
    </source>
</reference>
<dbReference type="EMBL" id="BSSQ01000024">
    <property type="protein sequence ID" value="GLX71015.1"/>
    <property type="molecule type" value="Genomic_DNA"/>
</dbReference>
<dbReference type="RefSeq" id="WP_284241832.1">
    <property type="nucleotide sequence ID" value="NZ_BSSQ01000024.1"/>
</dbReference>
<proteinExistence type="predicted"/>
<dbReference type="InterPro" id="IPR008979">
    <property type="entry name" value="Galactose-bd-like_sf"/>
</dbReference>
<organism evidence="1 2">
    <name type="scientific">Paenibacillus glycanilyticus</name>
    <dbReference type="NCBI Taxonomy" id="126569"/>
    <lineage>
        <taxon>Bacteria</taxon>
        <taxon>Bacillati</taxon>
        <taxon>Bacillota</taxon>
        <taxon>Bacilli</taxon>
        <taxon>Bacillales</taxon>
        <taxon>Paenibacillaceae</taxon>
        <taxon>Paenibacillus</taxon>
    </lineage>
</organism>
<sequence length="1171" mass="127568">MRKRMSFLVLVLWIASQFLLALPIQASSDSVLPDLPAITIEGEQYTSVNQTTVPKSERDSLRGNSTELSNNDFLFFKSLAGASIPESGYIADYEFNVSVPGTYGLDIVASPISMGHVSPYQIKINDGEYYDVNASAATQTGQLSSPANLFYKYKLLPVTLHEGTNKISFRIQSGRQQDGRLYFFLDAMQLTKLPWGLHGISADAPNLLFQESDDKQVTIDFTDDSSQGHNLYYQVEDYFGTVVAQNRVAFTENVPSYTFTLPQLQRGHYTITAEADENGQPIQQYLSVVMDHSERRTVQDSPFAVDAAGGSLFPAADAPDYARAIWLTGVDYVRERMHWNSISSAPGTTDFSKYDPYNEAYANYGIRVLELNHIAPTWAKDAGKNLPRNLLDAYELAKSSVSHYGSQSDWEFWNEPDIGYTAESEPADQYAAFLKATTIAARDAGVPTQVALAGIAYPPGNYVEQLMQNDIADYIDIYNFHGHRNDNENTKILDTPPTFAVNAEMIKGYGLDGKPIYVTESGISLKFNNGDQTLTKEQLQTQARYLATSTIESIAMGVDKHFWFVFPYYLENGMSWGSFSSQGTPYASINAEAAMTNALGEAVYLGQLHNIPEGVKSYAFKDGTDSIVAYWSENDTSLTLHAGKGNALLTDIMGREQQVASSSGDYDLMSGPDIHYLRISGNWPGLSNPAYAVPTPHAPALDAAERVVLVQRYPESAAVKAKTNGYSLDKLANTEVNLDVYNFNAAPMSGTITGTTYGGWNLSDPSQEVTIAPYSMETLTFSLTGSDAVAADVKFPVVFQGAFDGHSTSKSITMIASNENKIVEPNVLVPAYDDPAQWATNLSAGSSSTMTTPSPGEIQFNYNFGSGDKWTYPRFTLPPGVTFADSEGITFDVYFDAPVDGVVIRSFMYENNGAEYFTSAGIVPTGGWQSVKIPWSDFATFGTPDDNFHLDPDQINKFSIGINSRTATQVSYKVRNLGVYVQPDSGMYSKIANIAPAPSDEVTAGTVTISAELVQGEIPIDTGTVQVLVDGAPVTHQISGQTVTATAQLTSGDHALLVKGFDVNGRLVSAQSNVTVITATEPEPAKSANDIITETIAYISNYLVANGRNPLISKLENVSDSLSKGNSKAAINQLNAFANSTEAQRGKKLTQEQADYLICQATAIKNTIRLE</sequence>
<accession>A0ABQ6GL96</accession>
<dbReference type="Gene3D" id="3.20.20.80">
    <property type="entry name" value="Glycosidases"/>
    <property type="match status" value="1"/>
</dbReference>
<dbReference type="SUPFAM" id="SSF49785">
    <property type="entry name" value="Galactose-binding domain-like"/>
    <property type="match status" value="1"/>
</dbReference>
<keyword evidence="2" id="KW-1185">Reference proteome</keyword>
<gene>
    <name evidence="1" type="ORF">MU1_53630</name>
</gene>
<comment type="caution">
    <text evidence="1">The sequence shown here is derived from an EMBL/GenBank/DDBJ whole genome shotgun (WGS) entry which is preliminary data.</text>
</comment>
<dbReference type="PANTHER" id="PTHR12631">
    <property type="entry name" value="ALPHA-L-IDURONIDASE"/>
    <property type="match status" value="1"/>
</dbReference>
<protein>
    <submittedName>
        <fullName evidence="1">Uncharacterized protein</fullName>
    </submittedName>
</protein>
<evidence type="ECO:0000313" key="2">
    <source>
        <dbReference type="Proteomes" id="UP001157114"/>
    </source>
</evidence>
<dbReference type="PANTHER" id="PTHR12631:SF10">
    <property type="entry name" value="BETA-XYLOSIDASE-LIKE PROTEIN-RELATED"/>
    <property type="match status" value="1"/>
</dbReference>
<dbReference type="Gene3D" id="2.60.120.260">
    <property type="entry name" value="Galactose-binding domain-like"/>
    <property type="match status" value="1"/>
</dbReference>
<dbReference type="InterPro" id="IPR017853">
    <property type="entry name" value="GH"/>
</dbReference>